<dbReference type="EMBL" id="JBEZFP010000048">
    <property type="protein sequence ID" value="MEU8135731.1"/>
    <property type="molecule type" value="Genomic_DNA"/>
</dbReference>
<dbReference type="Pfam" id="PF00494">
    <property type="entry name" value="SQS_PSY"/>
    <property type="match status" value="1"/>
</dbReference>
<gene>
    <name evidence="1" type="ORF">AB0C36_19700</name>
</gene>
<evidence type="ECO:0000313" key="2">
    <source>
        <dbReference type="Proteomes" id="UP001551482"/>
    </source>
</evidence>
<name>A0ABV3DJ10_9ACTN</name>
<protein>
    <submittedName>
        <fullName evidence="1">Squalene/phytoene synthase family protein</fullName>
    </submittedName>
</protein>
<dbReference type="PANTHER" id="PTHR31480">
    <property type="entry name" value="BIFUNCTIONAL LYCOPENE CYCLASE/PHYTOENE SYNTHASE"/>
    <property type="match status" value="1"/>
</dbReference>
<comment type="caution">
    <text evidence="1">The sequence shown here is derived from an EMBL/GenBank/DDBJ whole genome shotgun (WGS) entry which is preliminary data.</text>
</comment>
<dbReference type="SUPFAM" id="SSF48576">
    <property type="entry name" value="Terpenoid synthases"/>
    <property type="match status" value="1"/>
</dbReference>
<proteinExistence type="predicted"/>
<keyword evidence="2" id="KW-1185">Reference proteome</keyword>
<accession>A0ABV3DJ10</accession>
<dbReference type="InterPro" id="IPR002060">
    <property type="entry name" value="Squ/phyt_synthse"/>
</dbReference>
<dbReference type="Proteomes" id="UP001551482">
    <property type="component" value="Unassembled WGS sequence"/>
</dbReference>
<evidence type="ECO:0000313" key="1">
    <source>
        <dbReference type="EMBL" id="MEU8135731.1"/>
    </source>
</evidence>
<dbReference type="InterPro" id="IPR008949">
    <property type="entry name" value="Isoprenoid_synthase_dom_sf"/>
</dbReference>
<sequence length="312" mass="34454">MRSWGSCLDTALIDGQGLRADYRAAARFLRRREPALFAAVRFLAPPEFQPHVCAGYAFAGFTDDLCDWGTVESRVRRLDDWTERARAAMGGGTADHPLMRAYLNSCETRGLPWRWVEEYLTGARVDLDFSEFATEADYQRYIDQLSWPFAMATAGLVHPGGGGDQWAECCRWLADGCQRSDFLMDLAEDMRGGRLYLPLDALARHGVSRADLAEGRDTPGVRALLAEVVGQARTALGAADGFVTGAPEAHFPLHRFAVELYRQRLAGVAALGPSLARRAYRDDPWACWRLLRQVRCPDSSVRAGSPADGLPG</sequence>
<organism evidence="1 2">
    <name type="scientific">Streptodolium elevatio</name>
    <dbReference type="NCBI Taxonomy" id="3157996"/>
    <lineage>
        <taxon>Bacteria</taxon>
        <taxon>Bacillati</taxon>
        <taxon>Actinomycetota</taxon>
        <taxon>Actinomycetes</taxon>
        <taxon>Kitasatosporales</taxon>
        <taxon>Streptomycetaceae</taxon>
        <taxon>Streptodolium</taxon>
    </lineage>
</organism>
<reference evidence="1 2" key="1">
    <citation type="submission" date="2024-06" db="EMBL/GenBank/DDBJ databases">
        <title>The Natural Products Discovery Center: Release of the First 8490 Sequenced Strains for Exploring Actinobacteria Biosynthetic Diversity.</title>
        <authorList>
            <person name="Kalkreuter E."/>
            <person name="Kautsar S.A."/>
            <person name="Yang D."/>
            <person name="Bader C.D."/>
            <person name="Teijaro C.N."/>
            <person name="Fluegel L."/>
            <person name="Davis C.M."/>
            <person name="Simpson J.R."/>
            <person name="Lauterbach L."/>
            <person name="Steele A.D."/>
            <person name="Gui C."/>
            <person name="Meng S."/>
            <person name="Li G."/>
            <person name="Viehrig K."/>
            <person name="Ye F."/>
            <person name="Su P."/>
            <person name="Kiefer A.F."/>
            <person name="Nichols A."/>
            <person name="Cepeda A.J."/>
            <person name="Yan W."/>
            <person name="Fan B."/>
            <person name="Jiang Y."/>
            <person name="Adhikari A."/>
            <person name="Zheng C.-J."/>
            <person name="Schuster L."/>
            <person name="Cowan T.M."/>
            <person name="Smanski M.J."/>
            <person name="Chevrette M.G."/>
            <person name="De Carvalho L.P.S."/>
            <person name="Shen B."/>
        </authorList>
    </citation>
    <scope>NUCLEOTIDE SEQUENCE [LARGE SCALE GENOMIC DNA]</scope>
    <source>
        <strain evidence="1 2">NPDC048946</strain>
    </source>
</reference>
<dbReference type="RefSeq" id="WP_358355698.1">
    <property type="nucleotide sequence ID" value="NZ_JBEZFP010000048.1"/>
</dbReference>
<dbReference type="Gene3D" id="1.10.600.10">
    <property type="entry name" value="Farnesyl Diphosphate Synthase"/>
    <property type="match status" value="1"/>
</dbReference>